<evidence type="ECO:0000256" key="4">
    <source>
        <dbReference type="ARBA" id="ARBA00022737"/>
    </source>
</evidence>
<proteinExistence type="predicted"/>
<evidence type="ECO:0000256" key="8">
    <source>
        <dbReference type="ARBA" id="ARBA00023180"/>
    </source>
</evidence>
<dbReference type="KEGG" id="aqu:105312845"/>
<evidence type="ECO:0000256" key="9">
    <source>
        <dbReference type="PROSITE-ProRule" id="PRU00196"/>
    </source>
</evidence>
<dbReference type="EnsemblMetazoa" id="XM_011405798.2">
    <property type="protein sequence ID" value="XP_011404100.1"/>
    <property type="gene ID" value="LOC105312845"/>
</dbReference>
<dbReference type="GO" id="GO:0016020">
    <property type="term" value="C:membrane"/>
    <property type="evidence" value="ECO:0007669"/>
    <property type="project" value="UniProtKB-SubCell"/>
</dbReference>
<evidence type="ECO:0000256" key="2">
    <source>
        <dbReference type="ARBA" id="ARBA00022692"/>
    </source>
</evidence>
<keyword evidence="6 10" id="KW-0472">Membrane</keyword>
<feature type="disulfide bond" evidence="9">
    <location>
        <begin position="464"/>
        <end position="474"/>
    </location>
</feature>
<gene>
    <name evidence="13" type="primary">105312845</name>
</gene>
<keyword evidence="7 9" id="KW-1015">Disulfide bond</keyword>
<dbReference type="SUPFAM" id="SSF56487">
    <property type="entry name" value="SRCR-like"/>
    <property type="match status" value="6"/>
</dbReference>
<dbReference type="PROSITE" id="PS00420">
    <property type="entry name" value="SRCR_1"/>
    <property type="match status" value="1"/>
</dbReference>
<keyword evidence="8" id="KW-0325">Glycoprotein</keyword>
<dbReference type="STRING" id="400682.A0A1X7UU17"/>
<evidence type="ECO:0000256" key="3">
    <source>
        <dbReference type="ARBA" id="ARBA00022729"/>
    </source>
</evidence>
<sequence>MSAMLSHIYLLLFTSLLLTNRDTVQGQYNGAVRLWRSGQTSLTYTFGRVQVYLKGQWGNVCWNSNADSVFTKQEADVTCRNLGYIGSSYYSASSNDNYGVDPSPTLMYRVHCPSTDHRLLLMSCSHDTDTISSHCTDANDVGVLCYSSRIWFDPYPGMVRLSGGDYINEGLVEVYYNGVWGKVCNLLTHDANTICKQLGYTSSPLNATVIGLPSQVHWYNSLQCSSLSDCVHECSSLPTIPATCFHSAYIHCEYSAGNSINDLYSCDTRQYPIGEGAIRLFSNGSTSTQYRAGIVQVFVNGQWSNICRKESFSLTEANVLCHQLGYSNALSWSHVAQTNIYGVDGHAPGLGNVVCSGSDFLTIQQCSHSSTIDPRCIDGDDVIVRCSTANLTYSGKIRLSDGPFSNEGRVEVYCNNEWRTVCDDALSPTDASVICRQLGYTDYINYESRLYTGSGLLWFNSLQCSSTTDCITDCLSTRNCYINTCSHSYYPYIRCSFNSTKASLAIGSMSNCSSNIGGAQSGAVILERDGQYSLSHTSGRVVVYGVGSSTVSSRSWGNICRRNTFSLTAANVICHQLSYTGAITWSYAAVDLFGIDRRDALVGSVSCSRSDFISLFQCSMSTIVNSQCTDADDISVTCYSTRIWNNPYPGQVRLTNGVYANEGLLEVYCNGEWGTVCQNDFAATIALAVCRQLGYSSYYRYNHLTIVGSSSQPIWLNSFTTSACAYCISQCQVCPTNVTVTTCVHAQDVTLTCYSPSWNDPTYITNTTCNSSTTPTPTPSSEEGGLSGGAIAGIVIGCVVFCVAFSMFIINVTKKKPPS</sequence>
<keyword evidence="2 10" id="KW-0812">Transmembrane</keyword>
<feature type="chain" id="PRO_5010869550" description="SRCR domain-containing protein" evidence="11">
    <location>
        <begin position="27"/>
        <end position="819"/>
    </location>
</feature>
<dbReference type="EnsemblMetazoa" id="Aqu2.1.31161_001">
    <property type="protein sequence ID" value="Aqu2.1.31161_001"/>
    <property type="gene ID" value="Aqu2.1.31161"/>
</dbReference>
<feature type="transmembrane region" description="Helical" evidence="10">
    <location>
        <begin position="786"/>
        <end position="810"/>
    </location>
</feature>
<reference evidence="13" key="2">
    <citation type="submission" date="2017-05" db="UniProtKB">
        <authorList>
            <consortium name="EnsemblMetazoa"/>
        </authorList>
    </citation>
    <scope>IDENTIFICATION</scope>
</reference>
<evidence type="ECO:0000313" key="14">
    <source>
        <dbReference type="Proteomes" id="UP000007879"/>
    </source>
</evidence>
<dbReference type="InParanoid" id="A0A1X7UU17"/>
<protein>
    <recommendedName>
        <fullName evidence="12">SRCR domain-containing protein</fullName>
    </recommendedName>
</protein>
<evidence type="ECO:0000256" key="5">
    <source>
        <dbReference type="ARBA" id="ARBA00022989"/>
    </source>
</evidence>
<evidence type="ECO:0000256" key="1">
    <source>
        <dbReference type="ARBA" id="ARBA00004167"/>
    </source>
</evidence>
<feature type="domain" description="SRCR" evidence="12">
    <location>
        <begin position="397"/>
        <end position="496"/>
    </location>
</feature>
<keyword evidence="14" id="KW-1185">Reference proteome</keyword>
<keyword evidence="4" id="KW-0677">Repeat</keyword>
<name>A0A1X7UU17_AMPQE</name>
<dbReference type="Proteomes" id="UP000007879">
    <property type="component" value="Unassembled WGS sequence"/>
</dbReference>
<feature type="domain" description="SRCR" evidence="12">
    <location>
        <begin position="278"/>
        <end position="387"/>
    </location>
</feature>
<dbReference type="Gene3D" id="3.10.250.10">
    <property type="entry name" value="SRCR-like domain"/>
    <property type="match status" value="6"/>
</dbReference>
<dbReference type="AlphaFoldDB" id="A0A1X7UU17"/>
<evidence type="ECO:0000256" key="7">
    <source>
        <dbReference type="ARBA" id="ARBA00023157"/>
    </source>
</evidence>
<dbReference type="InterPro" id="IPR001190">
    <property type="entry name" value="SRCR"/>
</dbReference>
<dbReference type="PANTHER" id="PTHR19331">
    <property type="entry name" value="SCAVENGER RECEPTOR DOMAIN-CONTAINING"/>
    <property type="match status" value="1"/>
</dbReference>
<evidence type="ECO:0000256" key="11">
    <source>
        <dbReference type="SAM" id="SignalP"/>
    </source>
</evidence>
<dbReference type="InterPro" id="IPR036772">
    <property type="entry name" value="SRCR-like_dom_sf"/>
</dbReference>
<feature type="disulfide bond" evidence="9">
    <location>
        <begin position="224"/>
        <end position="234"/>
    </location>
</feature>
<reference evidence="14" key="1">
    <citation type="journal article" date="2010" name="Nature">
        <title>The Amphimedon queenslandica genome and the evolution of animal complexity.</title>
        <authorList>
            <person name="Srivastava M."/>
            <person name="Simakov O."/>
            <person name="Chapman J."/>
            <person name="Fahey B."/>
            <person name="Gauthier M.E."/>
            <person name="Mitros T."/>
            <person name="Richards G.S."/>
            <person name="Conaco C."/>
            <person name="Dacre M."/>
            <person name="Hellsten U."/>
            <person name="Larroux C."/>
            <person name="Putnam N.H."/>
            <person name="Stanke M."/>
            <person name="Adamska M."/>
            <person name="Darling A."/>
            <person name="Degnan S.M."/>
            <person name="Oakley T.H."/>
            <person name="Plachetzki D.C."/>
            <person name="Zhai Y."/>
            <person name="Adamski M."/>
            <person name="Calcino A."/>
            <person name="Cummins S.F."/>
            <person name="Goodstein D.M."/>
            <person name="Harris C."/>
            <person name="Jackson D.J."/>
            <person name="Leys S.P."/>
            <person name="Shu S."/>
            <person name="Woodcroft B.J."/>
            <person name="Vervoort M."/>
            <person name="Kosik K.S."/>
            <person name="Manning G."/>
            <person name="Degnan B.M."/>
            <person name="Rokhsar D.S."/>
        </authorList>
    </citation>
    <scope>NUCLEOTIDE SEQUENCE [LARGE SCALE GENOMIC DNA]</scope>
</reference>
<dbReference type="FunFam" id="3.10.250.10:FF:000016">
    <property type="entry name" value="Scavenger receptor cysteine-rich protein type 12"/>
    <property type="match status" value="2"/>
</dbReference>
<dbReference type="PROSITE" id="PS50287">
    <property type="entry name" value="SRCR_2"/>
    <property type="match status" value="6"/>
</dbReference>
<keyword evidence="5 10" id="KW-1133">Transmembrane helix</keyword>
<feature type="signal peptide" evidence="11">
    <location>
        <begin position="1"/>
        <end position="26"/>
    </location>
</feature>
<comment type="subcellular location">
    <subcellularLocation>
        <location evidence="1">Membrane</location>
        <topology evidence="1">Single-pass membrane protein</topology>
    </subcellularLocation>
</comment>
<feature type="domain" description="SRCR" evidence="12">
    <location>
        <begin position="159"/>
        <end position="253"/>
    </location>
</feature>
<evidence type="ECO:0000256" key="10">
    <source>
        <dbReference type="SAM" id="Phobius"/>
    </source>
</evidence>
<evidence type="ECO:0000259" key="12">
    <source>
        <dbReference type="PROSITE" id="PS50287"/>
    </source>
</evidence>
<organism evidence="13">
    <name type="scientific">Amphimedon queenslandica</name>
    <name type="common">Sponge</name>
    <dbReference type="NCBI Taxonomy" id="400682"/>
    <lineage>
        <taxon>Eukaryota</taxon>
        <taxon>Metazoa</taxon>
        <taxon>Porifera</taxon>
        <taxon>Demospongiae</taxon>
        <taxon>Heteroscleromorpha</taxon>
        <taxon>Haplosclerida</taxon>
        <taxon>Niphatidae</taxon>
        <taxon>Amphimedon</taxon>
    </lineage>
</organism>
<feature type="domain" description="SRCR" evidence="12">
    <location>
        <begin position="652"/>
        <end position="754"/>
    </location>
</feature>
<feature type="domain" description="SRCR" evidence="12">
    <location>
        <begin position="525"/>
        <end position="639"/>
    </location>
</feature>
<keyword evidence="3 11" id="KW-0732">Signal</keyword>
<evidence type="ECO:0000256" key="6">
    <source>
        <dbReference type="ARBA" id="ARBA00023136"/>
    </source>
</evidence>
<comment type="caution">
    <text evidence="9">Lacks conserved residue(s) required for the propagation of feature annotation.</text>
</comment>
<evidence type="ECO:0000313" key="13">
    <source>
        <dbReference type="EnsemblMetazoa" id="Aqu2.1.31161_001"/>
    </source>
</evidence>
<feature type="domain" description="SRCR" evidence="12">
    <location>
        <begin position="32"/>
        <end position="146"/>
    </location>
</feature>
<accession>A0A1X7UU17</accession>
<dbReference type="Pfam" id="PF00530">
    <property type="entry name" value="SRCR"/>
    <property type="match status" value="6"/>
</dbReference>
<dbReference type="OrthoDB" id="536948at2759"/>
<dbReference type="SMART" id="SM00202">
    <property type="entry name" value="SR"/>
    <property type="match status" value="6"/>
</dbReference>
<dbReference type="PRINTS" id="PR00258">
    <property type="entry name" value="SPERACTRCPTR"/>
</dbReference>